<sequence>MAHLFAQQQEGEPTTSPLHSMIEDHQRKSQNNITRDASREIQRLGQLPAKVLGFEHVDAVVESAMSGALSWNNAPRVITVAVIPPLLTPTKKKTGNDEKIVELRLANI</sequence>
<accession>A0ABR1KC89</accession>
<comment type="caution">
    <text evidence="2">The sequence shown here is derived from an EMBL/GenBank/DDBJ whole genome shotgun (WGS) entry which is preliminary data.</text>
</comment>
<reference evidence="2 3" key="1">
    <citation type="submission" date="2024-04" db="EMBL/GenBank/DDBJ databases">
        <title>Phyllosticta paracitricarpa is synonymous to the EU quarantine fungus P. citricarpa based on phylogenomic analyses.</title>
        <authorList>
            <consortium name="Lawrence Berkeley National Laboratory"/>
            <person name="Van Ingen-Buijs V.A."/>
            <person name="Van Westerhoven A.C."/>
            <person name="Haridas S."/>
            <person name="Skiadas P."/>
            <person name="Martin F."/>
            <person name="Groenewald J.Z."/>
            <person name="Crous P.W."/>
            <person name="Seidl M.F."/>
        </authorList>
    </citation>
    <scope>NUCLEOTIDE SEQUENCE [LARGE SCALE GENOMIC DNA]</scope>
    <source>
        <strain evidence="2 3">CBS 123371</strain>
    </source>
</reference>
<feature type="compositionally biased region" description="Polar residues" evidence="1">
    <location>
        <begin position="1"/>
        <end position="18"/>
    </location>
</feature>
<organism evidence="2 3">
    <name type="scientific">Phyllosticta citriasiana</name>
    <dbReference type="NCBI Taxonomy" id="595635"/>
    <lineage>
        <taxon>Eukaryota</taxon>
        <taxon>Fungi</taxon>
        <taxon>Dikarya</taxon>
        <taxon>Ascomycota</taxon>
        <taxon>Pezizomycotina</taxon>
        <taxon>Dothideomycetes</taxon>
        <taxon>Dothideomycetes incertae sedis</taxon>
        <taxon>Botryosphaeriales</taxon>
        <taxon>Phyllostictaceae</taxon>
        <taxon>Phyllosticta</taxon>
    </lineage>
</organism>
<keyword evidence="3" id="KW-1185">Reference proteome</keyword>
<dbReference type="EMBL" id="JBBPHU010000011">
    <property type="protein sequence ID" value="KAK7512073.1"/>
    <property type="molecule type" value="Genomic_DNA"/>
</dbReference>
<evidence type="ECO:0000313" key="3">
    <source>
        <dbReference type="Proteomes" id="UP001363622"/>
    </source>
</evidence>
<name>A0ABR1KC89_9PEZI</name>
<gene>
    <name evidence="2" type="ORF">IWZ03DRAFT_425992</name>
</gene>
<protein>
    <submittedName>
        <fullName evidence="2">Uncharacterized protein</fullName>
    </submittedName>
</protein>
<proteinExistence type="predicted"/>
<evidence type="ECO:0000256" key="1">
    <source>
        <dbReference type="SAM" id="MobiDB-lite"/>
    </source>
</evidence>
<feature type="region of interest" description="Disordered" evidence="1">
    <location>
        <begin position="1"/>
        <end position="33"/>
    </location>
</feature>
<evidence type="ECO:0000313" key="2">
    <source>
        <dbReference type="EMBL" id="KAK7512073.1"/>
    </source>
</evidence>
<dbReference type="Proteomes" id="UP001363622">
    <property type="component" value="Unassembled WGS sequence"/>
</dbReference>